<organism evidence="1 2">
    <name type="scientific">Scyliorhinus torazame</name>
    <name type="common">Cloudy catshark</name>
    <name type="synonym">Catulus torazame</name>
    <dbReference type="NCBI Taxonomy" id="75743"/>
    <lineage>
        <taxon>Eukaryota</taxon>
        <taxon>Metazoa</taxon>
        <taxon>Chordata</taxon>
        <taxon>Craniata</taxon>
        <taxon>Vertebrata</taxon>
        <taxon>Chondrichthyes</taxon>
        <taxon>Elasmobranchii</taxon>
        <taxon>Galeomorphii</taxon>
        <taxon>Galeoidea</taxon>
        <taxon>Carcharhiniformes</taxon>
        <taxon>Scyliorhinidae</taxon>
        <taxon>Scyliorhinus</taxon>
    </lineage>
</organism>
<comment type="caution">
    <text evidence="1">The sequence shown here is derived from an EMBL/GenBank/DDBJ whole genome shotgun (WGS) entry which is preliminary data.</text>
</comment>
<dbReference type="AlphaFoldDB" id="A0A401PV12"/>
<gene>
    <name evidence="1" type="ORF">scyTo_0015583</name>
</gene>
<keyword evidence="2" id="KW-1185">Reference proteome</keyword>
<protein>
    <submittedName>
        <fullName evidence="1">Uncharacterized protein</fullName>
    </submittedName>
</protein>
<proteinExistence type="predicted"/>
<sequence length="49" mass="5534">IVQNSDRLIPRFPFDGTYEKQNGGKHELIMLLQIEGTLLKHPCLKGALT</sequence>
<evidence type="ECO:0000313" key="2">
    <source>
        <dbReference type="Proteomes" id="UP000288216"/>
    </source>
</evidence>
<dbReference type="Proteomes" id="UP000288216">
    <property type="component" value="Unassembled WGS sequence"/>
</dbReference>
<evidence type="ECO:0000313" key="1">
    <source>
        <dbReference type="EMBL" id="GCB76980.1"/>
    </source>
</evidence>
<dbReference type="EMBL" id="BFAA01008901">
    <property type="protein sequence ID" value="GCB76980.1"/>
    <property type="molecule type" value="Genomic_DNA"/>
</dbReference>
<reference evidence="1 2" key="1">
    <citation type="journal article" date="2018" name="Nat. Ecol. Evol.">
        <title>Shark genomes provide insights into elasmobranch evolution and the origin of vertebrates.</title>
        <authorList>
            <person name="Hara Y"/>
            <person name="Yamaguchi K"/>
            <person name="Onimaru K"/>
            <person name="Kadota M"/>
            <person name="Koyanagi M"/>
            <person name="Keeley SD"/>
            <person name="Tatsumi K"/>
            <person name="Tanaka K"/>
            <person name="Motone F"/>
            <person name="Kageyama Y"/>
            <person name="Nozu R"/>
            <person name="Adachi N"/>
            <person name="Nishimura O"/>
            <person name="Nakagawa R"/>
            <person name="Tanegashima C"/>
            <person name="Kiyatake I"/>
            <person name="Matsumoto R"/>
            <person name="Murakumo K"/>
            <person name="Nishida K"/>
            <person name="Terakita A"/>
            <person name="Kuratani S"/>
            <person name="Sato K"/>
            <person name="Hyodo S Kuraku.S."/>
        </authorList>
    </citation>
    <scope>NUCLEOTIDE SEQUENCE [LARGE SCALE GENOMIC DNA]</scope>
</reference>
<name>A0A401PV12_SCYTO</name>
<accession>A0A401PV12</accession>
<feature type="non-terminal residue" evidence="1">
    <location>
        <position position="1"/>
    </location>
</feature>